<comment type="caution">
    <text evidence="1">The sequence shown here is derived from an EMBL/GenBank/DDBJ whole genome shotgun (WGS) entry which is preliminary data.</text>
</comment>
<reference evidence="1 2" key="1">
    <citation type="submission" date="2018-11" db="EMBL/GenBank/DDBJ databases">
        <authorList>
            <person name="Li F."/>
        </authorList>
    </citation>
    <scope>NUCLEOTIDE SEQUENCE [LARGE SCALE GENOMIC DNA]</scope>
    <source>
        <strain evidence="1 2">Gsoil 097</strain>
    </source>
</reference>
<dbReference type="RefSeq" id="WP_123228794.1">
    <property type="nucleotide sequence ID" value="NZ_RJSE01000008.1"/>
</dbReference>
<organism evidence="1 2">
    <name type="scientific">Nocardioides marmoriginsengisoli</name>
    <dbReference type="NCBI Taxonomy" id="661483"/>
    <lineage>
        <taxon>Bacteria</taxon>
        <taxon>Bacillati</taxon>
        <taxon>Actinomycetota</taxon>
        <taxon>Actinomycetes</taxon>
        <taxon>Propionibacteriales</taxon>
        <taxon>Nocardioidaceae</taxon>
        <taxon>Nocardioides</taxon>
    </lineage>
</organism>
<accession>A0A3N0CCB0</accession>
<sequence length="203" mass="21929">MTELAVLRTIALKGRVPASDVAVSLGVAEDVVVAEVAALAGSGFVKEMPTGLKTTPEGKERLADLLAAELASVDPAAMKQLYDEFLPVNAESKEIFTAWQLKPDGSLNDHADPGYDTDVLARLTAVHERVLPLVGRVAAIAPRAARYAERLTEAQRRYAAGESAYVTRPILDSYHTVWFELHEDLIHWCGLTRAEEAAAGNAH</sequence>
<evidence type="ECO:0000313" key="1">
    <source>
        <dbReference type="EMBL" id="RNL61078.1"/>
    </source>
</evidence>
<evidence type="ECO:0000313" key="2">
    <source>
        <dbReference type="Proteomes" id="UP000267128"/>
    </source>
</evidence>
<dbReference type="Proteomes" id="UP000267128">
    <property type="component" value="Unassembled WGS sequence"/>
</dbReference>
<protein>
    <submittedName>
        <fullName evidence="1">MarR family transcriptional regulator</fullName>
    </submittedName>
</protein>
<dbReference type="OrthoDB" id="3568381at2"/>
<dbReference type="SUPFAM" id="SSF46785">
    <property type="entry name" value="Winged helix' DNA-binding domain"/>
    <property type="match status" value="1"/>
</dbReference>
<dbReference type="EMBL" id="RJSE01000008">
    <property type="protein sequence ID" value="RNL61078.1"/>
    <property type="molecule type" value="Genomic_DNA"/>
</dbReference>
<keyword evidence="2" id="KW-1185">Reference proteome</keyword>
<dbReference type="AlphaFoldDB" id="A0A3N0CCB0"/>
<dbReference type="InterPro" id="IPR036390">
    <property type="entry name" value="WH_DNA-bd_sf"/>
</dbReference>
<proteinExistence type="predicted"/>
<name>A0A3N0CCB0_9ACTN</name>
<gene>
    <name evidence="1" type="ORF">EFK50_17005</name>
</gene>